<evidence type="ECO:0000256" key="4">
    <source>
        <dbReference type="ARBA" id="ARBA00023163"/>
    </source>
</evidence>
<dbReference type="GO" id="GO:0045893">
    <property type="term" value="P:positive regulation of DNA-templated transcription"/>
    <property type="evidence" value="ECO:0007669"/>
    <property type="project" value="InterPro"/>
</dbReference>
<keyword evidence="2" id="KW-0805">Transcription regulation</keyword>
<dbReference type="CDD" id="cd20193">
    <property type="entry name" value="T-box_TBX20-like"/>
    <property type="match status" value="1"/>
</dbReference>
<keyword evidence="4" id="KW-0804">Transcription</keyword>
<dbReference type="OrthoDB" id="7442607at2759"/>
<dbReference type="PROSITE" id="PS01283">
    <property type="entry name" value="TBOX_1"/>
    <property type="match status" value="1"/>
</dbReference>
<dbReference type="InterPro" id="IPR001699">
    <property type="entry name" value="TF_T-box"/>
</dbReference>
<reference evidence="10 11" key="1">
    <citation type="submission" date="2025-04" db="UniProtKB">
        <authorList>
            <consortium name="RefSeq"/>
        </authorList>
    </citation>
    <scope>IDENTIFICATION</scope>
    <source>
        <tissue evidence="10 11">Whole organism</tissue>
    </source>
</reference>
<comment type="subcellular location">
    <subcellularLocation>
        <location evidence="1 6">Nucleus</location>
    </subcellularLocation>
</comment>
<dbReference type="PANTHER" id="PTHR11267">
    <property type="entry name" value="T-BOX PROTEIN-RELATED"/>
    <property type="match status" value="1"/>
</dbReference>
<keyword evidence="9" id="KW-1185">Reference proteome</keyword>
<dbReference type="GO" id="GO:0001708">
    <property type="term" value="P:cell fate specification"/>
    <property type="evidence" value="ECO:0007669"/>
    <property type="project" value="TreeGrafter"/>
</dbReference>
<accession>A0A979FIC5</accession>
<keyword evidence="3 6" id="KW-0238">DNA-binding</keyword>
<evidence type="ECO:0000313" key="11">
    <source>
        <dbReference type="RefSeq" id="XP_047736724.1"/>
    </source>
</evidence>
<dbReference type="Gene3D" id="2.60.40.820">
    <property type="entry name" value="Transcription factor, T-box"/>
    <property type="match status" value="1"/>
</dbReference>
<dbReference type="InterPro" id="IPR046360">
    <property type="entry name" value="T-box_DNA-bd"/>
</dbReference>
<dbReference type="RefSeq" id="XP_047736724.1">
    <property type="nucleotide sequence ID" value="XM_047880768.1"/>
</dbReference>
<dbReference type="GeneID" id="108670175"/>
<gene>
    <name evidence="10 11" type="primary">LOC108670175</name>
</gene>
<feature type="domain" description="T-box" evidence="8">
    <location>
        <begin position="246"/>
        <end position="431"/>
    </location>
</feature>
<feature type="region of interest" description="Disordered" evidence="7">
    <location>
        <begin position="870"/>
        <end position="894"/>
    </location>
</feature>
<dbReference type="Pfam" id="PF00907">
    <property type="entry name" value="T-box"/>
    <property type="match status" value="1"/>
</dbReference>
<dbReference type="AlphaFoldDB" id="A0A979FIC5"/>
<evidence type="ECO:0000256" key="7">
    <source>
        <dbReference type="SAM" id="MobiDB-lite"/>
    </source>
</evidence>
<keyword evidence="5 6" id="KW-0539">Nucleus</keyword>
<protein>
    <submittedName>
        <fullName evidence="10 11">Uncharacterized protein LOC108670175 isoform X1</fullName>
    </submittedName>
</protein>
<dbReference type="RefSeq" id="XP_047736723.1">
    <property type="nucleotide sequence ID" value="XM_047880767.1"/>
</dbReference>
<dbReference type="SMART" id="SM00425">
    <property type="entry name" value="TBOX"/>
    <property type="match status" value="1"/>
</dbReference>
<dbReference type="InterPro" id="IPR018186">
    <property type="entry name" value="TF_T-box_CS"/>
</dbReference>
<evidence type="ECO:0000256" key="6">
    <source>
        <dbReference type="PROSITE-ProRule" id="PRU00201"/>
    </source>
</evidence>
<evidence type="ECO:0000256" key="3">
    <source>
        <dbReference type="ARBA" id="ARBA00023125"/>
    </source>
</evidence>
<evidence type="ECO:0000259" key="8">
    <source>
        <dbReference type="PROSITE" id="PS50252"/>
    </source>
</evidence>
<dbReference type="SUPFAM" id="SSF49417">
    <property type="entry name" value="p53-like transcription factors"/>
    <property type="match status" value="1"/>
</dbReference>
<dbReference type="GO" id="GO:0007507">
    <property type="term" value="P:heart development"/>
    <property type="evidence" value="ECO:0007669"/>
    <property type="project" value="TreeGrafter"/>
</dbReference>
<evidence type="ECO:0000256" key="5">
    <source>
        <dbReference type="ARBA" id="ARBA00023242"/>
    </source>
</evidence>
<dbReference type="FunFam" id="2.60.40.820:FF:000008">
    <property type="entry name" value="T-box transcription factor TBX20"/>
    <property type="match status" value="1"/>
</dbReference>
<dbReference type="PROSITE" id="PS50252">
    <property type="entry name" value="TBOX_3"/>
    <property type="match status" value="1"/>
</dbReference>
<dbReference type="InterPro" id="IPR036960">
    <property type="entry name" value="T-box_sf"/>
</dbReference>
<evidence type="ECO:0000256" key="2">
    <source>
        <dbReference type="ARBA" id="ARBA00023015"/>
    </source>
</evidence>
<organism evidence="9 10">
    <name type="scientific">Hyalella azteca</name>
    <name type="common">Amphipod</name>
    <dbReference type="NCBI Taxonomy" id="294128"/>
    <lineage>
        <taxon>Eukaryota</taxon>
        <taxon>Metazoa</taxon>
        <taxon>Ecdysozoa</taxon>
        <taxon>Arthropoda</taxon>
        <taxon>Crustacea</taxon>
        <taxon>Multicrustacea</taxon>
        <taxon>Malacostraca</taxon>
        <taxon>Eumalacostraca</taxon>
        <taxon>Peracarida</taxon>
        <taxon>Amphipoda</taxon>
        <taxon>Senticaudata</taxon>
        <taxon>Talitrida</taxon>
        <taxon>Talitroidea</taxon>
        <taxon>Hyalellidae</taxon>
        <taxon>Hyalella</taxon>
    </lineage>
</organism>
<evidence type="ECO:0000313" key="10">
    <source>
        <dbReference type="RefSeq" id="XP_047736723.1"/>
    </source>
</evidence>
<feature type="region of interest" description="Disordered" evidence="7">
    <location>
        <begin position="826"/>
        <end position="849"/>
    </location>
</feature>
<dbReference type="Proteomes" id="UP000694843">
    <property type="component" value="Unplaced"/>
</dbReference>
<sequence length="954" mass="105354">MSGAAAAEQNDLSGQHSATDFSIATLLCGKRGNFSRSLSPGTNALTSDSKNRVNSPALDYDDGASPSMASPSISLENCLRSRPGNLVNSKIDFRKSETCTSPQPACSIGNLNLRTPSKTIPEPLLETEFDDDDDMVSPIVFPVSLGSKVSVLSASTVKENSLESGDEDLDLPETPILFGGTKEILWRSPSVKENFPSTNGLKLTKALLPVPVIRSPKIKTSARESKKLEMEVEGNCSELEDHSCVLETKDLWEKFHEFGTEMIVTKSGRRMFPTVRASFTGLRSEERYAVLLDIVPVDSKRYRYAYHRSSWLVAGKADPPPPYRLYAHPDSPFTGEQLKKQVVSFEKVKLTNNEMDKGGQIILNSMHRYQPRIHLVRLKEGQSGKFCSLDTADRRSFRFMQTVFTAVTAYQNQLITKLKIDSNPFAKGFRDSSRLIDFERETMDVLISENPYLSSTIATSAGYVHQGNQNLIHSGHSLTYPGQNHHQGALRPDAQNLYPRTHNFGFNGQNLNSSSQNLNLGQWYLSSATPLILDRNTYEQKILEDKTILAARASLYVEAQNSFLNKDFEKYDRNVHHKSNKNASHCGINADEDERKNKYASDLESDLNIGNEVPLPFDFQATNSGLSLYLPPPSQSKVSFSRTASPRFASIPALTDSLPHREVSCSQSSSWLSLGSPVSTLSSLSLPSASSSVSSCLSSSAVDSNSLKSRSLSLEDEHSNFNHFHSSVSVRSEKKLLPLIPQPQSALPLHAFWSHWNLNRLNAAAAAAALVRRSDIDAYHLRISASNEGANSLKPNLDRIHNSMSPISLESTRSIAKNEEAEIAVDIPSSNLAERSNLEDDNDRDSMSDTAHEDFIKANSAVPNYLSRADEASVKEPVSTPASEELESGNRQWNATRYLSDERHTASIKSPKPIYPPVSSSLLRFTPYLYPKVAPSLAVRNENSPNPKLGFSLT</sequence>
<evidence type="ECO:0000313" key="9">
    <source>
        <dbReference type="Proteomes" id="UP000694843"/>
    </source>
</evidence>
<comment type="caution">
    <text evidence="6">Lacks conserved residue(s) required for the propagation of feature annotation.</text>
</comment>
<dbReference type="KEGG" id="hazt:108670175"/>
<dbReference type="InterPro" id="IPR008967">
    <property type="entry name" value="p53-like_TF_DNA-bd_sf"/>
</dbReference>
<dbReference type="GO" id="GO:0000978">
    <property type="term" value="F:RNA polymerase II cis-regulatory region sequence-specific DNA binding"/>
    <property type="evidence" value="ECO:0007669"/>
    <property type="project" value="InterPro"/>
</dbReference>
<evidence type="ECO:0000256" key="1">
    <source>
        <dbReference type="ARBA" id="ARBA00004123"/>
    </source>
</evidence>
<dbReference type="GO" id="GO:0005634">
    <property type="term" value="C:nucleus"/>
    <property type="evidence" value="ECO:0007669"/>
    <property type="project" value="UniProtKB-SubCell"/>
</dbReference>
<name>A0A979FIC5_HYAAZ</name>
<feature type="region of interest" description="Disordered" evidence="7">
    <location>
        <begin position="38"/>
        <end position="69"/>
    </location>
</feature>
<dbReference type="PANTHER" id="PTHR11267:SF190">
    <property type="entry name" value="T-BOX TRANSCRIPTION FACTOR TBX20"/>
    <property type="match status" value="1"/>
</dbReference>
<dbReference type="PRINTS" id="PR00937">
    <property type="entry name" value="TBOX"/>
</dbReference>
<proteinExistence type="predicted"/>
<dbReference type="GO" id="GO:0000981">
    <property type="term" value="F:DNA-binding transcription factor activity, RNA polymerase II-specific"/>
    <property type="evidence" value="ECO:0007669"/>
    <property type="project" value="TreeGrafter"/>
</dbReference>
<dbReference type="GO" id="GO:0000785">
    <property type="term" value="C:chromatin"/>
    <property type="evidence" value="ECO:0007669"/>
    <property type="project" value="TreeGrafter"/>
</dbReference>
<feature type="compositionally biased region" description="Polar residues" evidence="7">
    <location>
        <begin position="38"/>
        <end position="54"/>
    </location>
</feature>